<accession>A0A7K4NLZ0</accession>
<evidence type="ECO:0000313" key="1">
    <source>
        <dbReference type="EMBL" id="NWK02318.1"/>
    </source>
</evidence>
<proteinExistence type="predicted"/>
<reference evidence="1 2" key="1">
    <citation type="journal article" date="2019" name="Environ. Microbiol.">
        <title>Genomics insights into ecotype formation of ammonia-oxidizing archaea in the deep ocean.</title>
        <authorList>
            <person name="Wang Y."/>
            <person name="Huang J.M."/>
            <person name="Cui G.J."/>
            <person name="Nunoura T."/>
            <person name="Takaki Y."/>
            <person name="Li W.L."/>
            <person name="Li J."/>
            <person name="Gao Z.M."/>
            <person name="Takai K."/>
            <person name="Zhang A.Q."/>
            <person name="Stepanauskas R."/>
        </authorList>
    </citation>
    <scope>NUCLEOTIDE SEQUENCE [LARGE SCALE GENOMIC DNA]</scope>
    <source>
        <strain evidence="1 2">N8</strain>
    </source>
</reference>
<dbReference type="EMBL" id="JACAST010000023">
    <property type="protein sequence ID" value="NWK02318.1"/>
    <property type="molecule type" value="Genomic_DNA"/>
</dbReference>
<dbReference type="AlphaFoldDB" id="A0A7K4NLZ0"/>
<comment type="caution">
    <text evidence="1">The sequence shown here is derived from an EMBL/GenBank/DDBJ whole genome shotgun (WGS) entry which is preliminary data.</text>
</comment>
<organism evidence="1 2">
    <name type="scientific">Marine Group I thaumarchaeote</name>
    <dbReference type="NCBI Taxonomy" id="2511932"/>
    <lineage>
        <taxon>Archaea</taxon>
        <taxon>Nitrososphaerota</taxon>
        <taxon>Marine Group I</taxon>
    </lineage>
</organism>
<protein>
    <submittedName>
        <fullName evidence="1">Uncharacterized protein</fullName>
    </submittedName>
</protein>
<gene>
    <name evidence="1" type="ORF">HX804_03315</name>
</gene>
<sequence length="99" mass="12183">MYKNKSKTVHNCTMLRVIGVSKKHNSVWRVYFHDYNDDDKICLFTKKINPLLVWFYKLKKQKLYNNICDVCGNEFKFYKKRFEKMPDECFECNPDQFEY</sequence>
<evidence type="ECO:0000313" key="2">
    <source>
        <dbReference type="Proteomes" id="UP000529843"/>
    </source>
</evidence>
<name>A0A7K4NLZ0_9ARCH</name>
<dbReference type="Proteomes" id="UP000529843">
    <property type="component" value="Unassembled WGS sequence"/>
</dbReference>